<proteinExistence type="predicted"/>
<keyword evidence="2" id="KW-1185">Reference proteome</keyword>
<sequence length="139" mass="16325">MVAIIVVLHMTKQSWRQSKRQRQTKIREFQLHQKALKEGFTVPVTQSLIIDNIDNAANSSTNNEASTSTLLRYKFQNQWQRSSKISKKDNWLFVVRFMINCGLRMASTKLTKNISNCQSPNSQELMRILWWRINVILNL</sequence>
<dbReference type="EMBL" id="JAYRBN010000119">
    <property type="protein sequence ID" value="KAL2719851.1"/>
    <property type="molecule type" value="Genomic_DNA"/>
</dbReference>
<reference evidence="1 2" key="1">
    <citation type="journal article" date="2024" name="Ann. Entomol. Soc. Am.">
        <title>Genomic analyses of the southern and eastern yellowjacket wasps (Hymenoptera: Vespidae) reveal evolutionary signatures of social life.</title>
        <authorList>
            <person name="Catto M.A."/>
            <person name="Caine P.B."/>
            <person name="Orr S.E."/>
            <person name="Hunt B.G."/>
            <person name="Goodisman M.A.D."/>
        </authorList>
    </citation>
    <scope>NUCLEOTIDE SEQUENCE [LARGE SCALE GENOMIC DNA]</scope>
    <source>
        <strain evidence="1">232</strain>
        <tissue evidence="1">Head and thorax</tissue>
    </source>
</reference>
<accession>A0ABD2AGV5</accession>
<comment type="caution">
    <text evidence="1">The sequence shown here is derived from an EMBL/GenBank/DDBJ whole genome shotgun (WGS) entry which is preliminary data.</text>
</comment>
<organism evidence="1 2">
    <name type="scientific">Vespula maculifrons</name>
    <name type="common">Eastern yellow jacket</name>
    <name type="synonym">Wasp</name>
    <dbReference type="NCBI Taxonomy" id="7453"/>
    <lineage>
        <taxon>Eukaryota</taxon>
        <taxon>Metazoa</taxon>
        <taxon>Ecdysozoa</taxon>
        <taxon>Arthropoda</taxon>
        <taxon>Hexapoda</taxon>
        <taxon>Insecta</taxon>
        <taxon>Pterygota</taxon>
        <taxon>Neoptera</taxon>
        <taxon>Endopterygota</taxon>
        <taxon>Hymenoptera</taxon>
        <taxon>Apocrita</taxon>
        <taxon>Aculeata</taxon>
        <taxon>Vespoidea</taxon>
        <taxon>Vespidae</taxon>
        <taxon>Vespinae</taxon>
        <taxon>Vespula</taxon>
    </lineage>
</organism>
<name>A0ABD2AGV5_VESMC</name>
<gene>
    <name evidence="1" type="ORF">V1477_021345</name>
</gene>
<dbReference type="Proteomes" id="UP001607303">
    <property type="component" value="Unassembled WGS sequence"/>
</dbReference>
<evidence type="ECO:0000313" key="1">
    <source>
        <dbReference type="EMBL" id="KAL2719851.1"/>
    </source>
</evidence>
<evidence type="ECO:0000313" key="2">
    <source>
        <dbReference type="Proteomes" id="UP001607303"/>
    </source>
</evidence>
<dbReference type="AlphaFoldDB" id="A0ABD2AGV5"/>
<protein>
    <submittedName>
        <fullName evidence="1">Uncharacterized protein</fullName>
    </submittedName>
</protein>